<dbReference type="GO" id="GO:0106310">
    <property type="term" value="F:protein serine kinase activity"/>
    <property type="evidence" value="ECO:0007669"/>
    <property type="project" value="RHEA"/>
</dbReference>
<dbReference type="InterPro" id="IPR003609">
    <property type="entry name" value="Pan_app"/>
</dbReference>
<evidence type="ECO:0000256" key="5">
    <source>
        <dbReference type="ARBA" id="ARBA00022692"/>
    </source>
</evidence>
<dbReference type="FunFam" id="3.30.200.20:FF:000195">
    <property type="entry name" value="G-type lectin S-receptor-like serine/threonine-protein kinase"/>
    <property type="match status" value="1"/>
</dbReference>
<keyword evidence="2 17" id="KW-0723">Serine/threonine-protein kinase</keyword>
<evidence type="ECO:0000256" key="10">
    <source>
        <dbReference type="ARBA" id="ARBA00022989"/>
    </source>
</evidence>
<keyword evidence="23" id="KW-1185">Reference proteome</keyword>
<sequence>MSSAVDIITKTQFITGSQTVVSSGGSFEMGFFSPGNPQNQYLGIWYKKISSRTVVWVANGEIPLIDSSGVLKVIDPGILALLNGTSSVIWSANVTRSTVQDPIGQLLESGNLVVRDANDDNPEHFLWQSFDHPCDTFLPGMKLGKNFVSGLERHLSSWKSSDDPGQGDFAFRCDPQGYPQLILSNGSIELFRTGPWNGLGFSGTPGLKPNSIYTYGLVFTKEEVYFDYDIVNSSVVSRLALSHDGIMRHSTWIDRTQEWVLYLTAPIDNCDYYKLCGPYGSCNVGNSRRCGCLSKFVPRNQTEWGNGDYSNGCVRRTPLDCHNGDGFLKYSRYKMSDTRNSWFDRSMTLMECETVCLKNCSCMAYTNLDMRGDGSGCLLWFDELIDMQEFSENGQGIYIRMASSELVTATCYGCYGAVIEFHKCNRCQADHNLKARKRLVVISVILTGTLALGISSYIWKKKWKPKTEGRRRRHPGEAYYKEAKNEDIELPLFHFFTITKATENFAINNKLGEGGFGPVYKGMLEGGQEIAVKLLSKNSKQGVDEFKNEVICIAKLQHRNLVKLLGYCIQGEERLLIYEYMPNNNLDSFIFDQSQKMLLDWPMRFHIINGIARGLLYLHQDSRVRIIHRDLKGSNILLDHEMNPKISDFGLARIFEGNETIANTKRVVGTYGYMSPEYAIEGLFSVKSDVFSFGVLVLEVVSGQRNRGFFHPSHHLNLLGHAWRLYKEGKATELIDVQLRNSCNLTEVLRSIHVGLLCVQQQPKDRPSMESVVLMFSREGALTHQPKQPGFFTERNLLETESERRKIEQCSANMVTITQLEAR</sequence>
<dbReference type="InterPro" id="IPR000858">
    <property type="entry name" value="S_locus_glycoprot_dom"/>
</dbReference>
<dbReference type="InterPro" id="IPR011009">
    <property type="entry name" value="Kinase-like_dom_sf"/>
</dbReference>
<dbReference type="GO" id="GO:0016020">
    <property type="term" value="C:membrane"/>
    <property type="evidence" value="ECO:0007669"/>
    <property type="project" value="UniProtKB-SubCell"/>
</dbReference>
<dbReference type="Gene3D" id="2.90.10.10">
    <property type="entry name" value="Bulb-type lectin domain"/>
    <property type="match status" value="1"/>
</dbReference>
<dbReference type="EMBL" id="SDRB02010878">
    <property type="protein sequence ID" value="THG03758.1"/>
    <property type="molecule type" value="Genomic_DNA"/>
</dbReference>
<dbReference type="InterPro" id="IPR021820">
    <property type="entry name" value="S-locus_recpt_kinase_C"/>
</dbReference>
<dbReference type="Gene3D" id="3.30.200.20">
    <property type="entry name" value="Phosphorylase Kinase, domain 1"/>
    <property type="match status" value="1"/>
</dbReference>
<evidence type="ECO:0000256" key="8">
    <source>
        <dbReference type="ARBA" id="ARBA00022777"/>
    </source>
</evidence>
<keyword evidence="6" id="KW-0732">Signal</keyword>
<keyword evidence="4 17" id="KW-0808">Transferase</keyword>
<dbReference type="Gene3D" id="3.50.4.10">
    <property type="entry name" value="Hepatocyte Growth Factor"/>
    <property type="match status" value="1"/>
</dbReference>
<accession>A0A4S4DLD6</accession>
<dbReference type="SUPFAM" id="SSF56112">
    <property type="entry name" value="Protein kinase-like (PK-like)"/>
    <property type="match status" value="1"/>
</dbReference>
<keyword evidence="13" id="KW-0675">Receptor</keyword>
<evidence type="ECO:0000256" key="11">
    <source>
        <dbReference type="ARBA" id="ARBA00023136"/>
    </source>
</evidence>
<evidence type="ECO:0000256" key="12">
    <source>
        <dbReference type="ARBA" id="ARBA00023157"/>
    </source>
</evidence>
<dbReference type="GO" id="GO:0005524">
    <property type="term" value="F:ATP binding"/>
    <property type="evidence" value="ECO:0007669"/>
    <property type="project" value="UniProtKB-KW"/>
</dbReference>
<dbReference type="GO" id="GO:0048544">
    <property type="term" value="P:recognition of pollen"/>
    <property type="evidence" value="ECO:0007669"/>
    <property type="project" value="InterPro"/>
</dbReference>
<dbReference type="AlphaFoldDB" id="A0A4S4DLD6"/>
<protein>
    <recommendedName>
        <fullName evidence="17">Receptor-like serine/threonine-protein kinase</fullName>
        <ecNumber evidence="17">2.7.11.1</ecNumber>
    </recommendedName>
</protein>
<dbReference type="CDD" id="cd01098">
    <property type="entry name" value="PAN_AP_plant"/>
    <property type="match status" value="1"/>
</dbReference>
<keyword evidence="7 17" id="KW-0547">Nucleotide-binding</keyword>
<comment type="subcellular location">
    <subcellularLocation>
        <location evidence="1">Membrane</location>
        <topology evidence="1">Single-pass type I membrane protein</topology>
    </subcellularLocation>
</comment>
<feature type="transmembrane region" description="Helical" evidence="18">
    <location>
        <begin position="439"/>
        <end position="459"/>
    </location>
</feature>
<evidence type="ECO:0000256" key="15">
    <source>
        <dbReference type="ARBA" id="ARBA00047899"/>
    </source>
</evidence>
<comment type="catalytic activity">
    <reaction evidence="15 17">
        <text>L-threonyl-[protein] + ATP = O-phospho-L-threonyl-[protein] + ADP + H(+)</text>
        <dbReference type="Rhea" id="RHEA:46608"/>
        <dbReference type="Rhea" id="RHEA-COMP:11060"/>
        <dbReference type="Rhea" id="RHEA-COMP:11605"/>
        <dbReference type="ChEBI" id="CHEBI:15378"/>
        <dbReference type="ChEBI" id="CHEBI:30013"/>
        <dbReference type="ChEBI" id="CHEBI:30616"/>
        <dbReference type="ChEBI" id="CHEBI:61977"/>
        <dbReference type="ChEBI" id="CHEBI:456216"/>
        <dbReference type="EC" id="2.7.11.1"/>
    </reaction>
</comment>
<evidence type="ECO:0000256" key="9">
    <source>
        <dbReference type="ARBA" id="ARBA00022840"/>
    </source>
</evidence>
<dbReference type="FunFam" id="1.10.510.10:FF:000060">
    <property type="entry name" value="G-type lectin S-receptor-like serine/threonine-protein kinase"/>
    <property type="match status" value="1"/>
</dbReference>
<evidence type="ECO:0000259" key="19">
    <source>
        <dbReference type="PROSITE" id="PS50011"/>
    </source>
</evidence>
<dbReference type="PANTHER" id="PTHR32444">
    <property type="entry name" value="BULB-TYPE LECTIN DOMAIN-CONTAINING PROTEIN"/>
    <property type="match status" value="1"/>
</dbReference>
<dbReference type="Proteomes" id="UP000306102">
    <property type="component" value="Unassembled WGS sequence"/>
</dbReference>
<dbReference type="InterPro" id="IPR036426">
    <property type="entry name" value="Bulb-type_lectin_dom_sf"/>
</dbReference>
<keyword evidence="14" id="KW-0325">Glycoprotein</keyword>
<evidence type="ECO:0000259" key="21">
    <source>
        <dbReference type="PROSITE" id="PS50948"/>
    </source>
</evidence>
<keyword evidence="5 18" id="KW-0812">Transmembrane</keyword>
<evidence type="ECO:0000256" key="18">
    <source>
        <dbReference type="SAM" id="Phobius"/>
    </source>
</evidence>
<dbReference type="InterPro" id="IPR000719">
    <property type="entry name" value="Prot_kinase_dom"/>
</dbReference>
<dbReference type="PROSITE" id="PS00108">
    <property type="entry name" value="PROTEIN_KINASE_ST"/>
    <property type="match status" value="1"/>
</dbReference>
<evidence type="ECO:0000313" key="23">
    <source>
        <dbReference type="Proteomes" id="UP000306102"/>
    </source>
</evidence>
<comment type="catalytic activity">
    <reaction evidence="16 17">
        <text>L-seryl-[protein] + ATP = O-phospho-L-seryl-[protein] + ADP + H(+)</text>
        <dbReference type="Rhea" id="RHEA:17989"/>
        <dbReference type="Rhea" id="RHEA-COMP:9863"/>
        <dbReference type="Rhea" id="RHEA-COMP:11604"/>
        <dbReference type="ChEBI" id="CHEBI:15378"/>
        <dbReference type="ChEBI" id="CHEBI:29999"/>
        <dbReference type="ChEBI" id="CHEBI:30616"/>
        <dbReference type="ChEBI" id="CHEBI:83421"/>
        <dbReference type="ChEBI" id="CHEBI:456216"/>
        <dbReference type="EC" id="2.7.11.1"/>
    </reaction>
</comment>
<keyword evidence="12" id="KW-1015">Disulfide bond</keyword>
<evidence type="ECO:0000313" key="22">
    <source>
        <dbReference type="EMBL" id="THG03758.1"/>
    </source>
</evidence>
<dbReference type="FunFam" id="3.50.4.10:FF:000002">
    <property type="entry name" value="G-type lectin S-receptor-like serine/threonine-protein kinase"/>
    <property type="match status" value="1"/>
</dbReference>
<dbReference type="SMART" id="SM00220">
    <property type="entry name" value="S_TKc"/>
    <property type="match status" value="1"/>
</dbReference>
<dbReference type="GO" id="GO:0004674">
    <property type="term" value="F:protein serine/threonine kinase activity"/>
    <property type="evidence" value="ECO:0007669"/>
    <property type="project" value="UniProtKB-KW"/>
</dbReference>
<comment type="caution">
    <text evidence="22">The sequence shown here is derived from an EMBL/GenBank/DDBJ whole genome shotgun (WGS) entry which is preliminary data.</text>
</comment>
<dbReference type="SMART" id="SM00473">
    <property type="entry name" value="PAN_AP"/>
    <property type="match status" value="1"/>
</dbReference>
<feature type="domain" description="Apple" evidence="21">
    <location>
        <begin position="321"/>
        <end position="403"/>
    </location>
</feature>
<dbReference type="InterPro" id="IPR008271">
    <property type="entry name" value="Ser/Thr_kinase_AS"/>
</dbReference>
<keyword evidence="3" id="KW-0597">Phosphoprotein</keyword>
<evidence type="ECO:0000256" key="2">
    <source>
        <dbReference type="ARBA" id="ARBA00022527"/>
    </source>
</evidence>
<dbReference type="InterPro" id="IPR024171">
    <property type="entry name" value="SRK-like_kinase"/>
</dbReference>
<evidence type="ECO:0000256" key="13">
    <source>
        <dbReference type="ARBA" id="ARBA00023170"/>
    </source>
</evidence>
<keyword evidence="11 18" id="KW-0472">Membrane</keyword>
<dbReference type="InterPro" id="IPR001245">
    <property type="entry name" value="Ser-Thr/Tyr_kinase_cat_dom"/>
</dbReference>
<gene>
    <name evidence="22" type="ORF">TEA_021352</name>
</gene>
<feature type="domain" description="Bulb-type lectin" evidence="20">
    <location>
        <begin position="5"/>
        <end position="127"/>
    </location>
</feature>
<evidence type="ECO:0000256" key="17">
    <source>
        <dbReference type="PIRNR" id="PIRNR000641"/>
    </source>
</evidence>
<dbReference type="Pfam" id="PF01453">
    <property type="entry name" value="B_lectin"/>
    <property type="match status" value="1"/>
</dbReference>
<proteinExistence type="inferred from homology"/>
<organism evidence="22 23">
    <name type="scientific">Camellia sinensis var. sinensis</name>
    <name type="common">China tea</name>
    <dbReference type="NCBI Taxonomy" id="542762"/>
    <lineage>
        <taxon>Eukaryota</taxon>
        <taxon>Viridiplantae</taxon>
        <taxon>Streptophyta</taxon>
        <taxon>Embryophyta</taxon>
        <taxon>Tracheophyta</taxon>
        <taxon>Spermatophyta</taxon>
        <taxon>Magnoliopsida</taxon>
        <taxon>eudicotyledons</taxon>
        <taxon>Gunneridae</taxon>
        <taxon>Pentapetalae</taxon>
        <taxon>asterids</taxon>
        <taxon>Ericales</taxon>
        <taxon>Theaceae</taxon>
        <taxon>Camellia</taxon>
    </lineage>
</organism>
<dbReference type="CDD" id="cd00028">
    <property type="entry name" value="B_lectin"/>
    <property type="match status" value="1"/>
</dbReference>
<evidence type="ECO:0000256" key="6">
    <source>
        <dbReference type="ARBA" id="ARBA00022729"/>
    </source>
</evidence>
<dbReference type="Pfam" id="PF00954">
    <property type="entry name" value="S_locus_glycop"/>
    <property type="match status" value="1"/>
</dbReference>
<dbReference type="Pfam" id="PF11883">
    <property type="entry name" value="DUF3403"/>
    <property type="match status" value="1"/>
</dbReference>
<evidence type="ECO:0000256" key="7">
    <source>
        <dbReference type="ARBA" id="ARBA00022741"/>
    </source>
</evidence>
<evidence type="ECO:0000256" key="14">
    <source>
        <dbReference type="ARBA" id="ARBA00023180"/>
    </source>
</evidence>
<dbReference type="CDD" id="cd14066">
    <property type="entry name" value="STKc_IRAK"/>
    <property type="match status" value="1"/>
</dbReference>
<keyword evidence="9 17" id="KW-0067">ATP-binding</keyword>
<dbReference type="PROSITE" id="PS50927">
    <property type="entry name" value="BULB_LECTIN"/>
    <property type="match status" value="1"/>
</dbReference>
<dbReference type="PANTHER" id="PTHR32444:SF183">
    <property type="entry name" value="APPLE DOMAIN-CONTAINING PROTEIN"/>
    <property type="match status" value="1"/>
</dbReference>
<evidence type="ECO:0000256" key="4">
    <source>
        <dbReference type="ARBA" id="ARBA00022679"/>
    </source>
</evidence>
<evidence type="ECO:0000256" key="1">
    <source>
        <dbReference type="ARBA" id="ARBA00004479"/>
    </source>
</evidence>
<dbReference type="FunFam" id="2.90.10.10:FF:000004">
    <property type="entry name" value="G-type lectin S-receptor-like serine/threonine-protein kinase"/>
    <property type="match status" value="1"/>
</dbReference>
<dbReference type="InterPro" id="IPR001480">
    <property type="entry name" value="Bulb-type_lectin_dom"/>
</dbReference>
<keyword evidence="10 18" id="KW-1133">Transmembrane helix</keyword>
<evidence type="ECO:0000256" key="16">
    <source>
        <dbReference type="ARBA" id="ARBA00048679"/>
    </source>
</evidence>
<reference evidence="22 23" key="1">
    <citation type="journal article" date="2018" name="Proc. Natl. Acad. Sci. U.S.A.">
        <title>Draft genome sequence of Camellia sinensis var. sinensis provides insights into the evolution of the tea genome and tea quality.</title>
        <authorList>
            <person name="Wei C."/>
            <person name="Yang H."/>
            <person name="Wang S."/>
            <person name="Zhao J."/>
            <person name="Liu C."/>
            <person name="Gao L."/>
            <person name="Xia E."/>
            <person name="Lu Y."/>
            <person name="Tai Y."/>
            <person name="She G."/>
            <person name="Sun J."/>
            <person name="Cao H."/>
            <person name="Tong W."/>
            <person name="Gao Q."/>
            <person name="Li Y."/>
            <person name="Deng W."/>
            <person name="Jiang X."/>
            <person name="Wang W."/>
            <person name="Chen Q."/>
            <person name="Zhang S."/>
            <person name="Li H."/>
            <person name="Wu J."/>
            <person name="Wang P."/>
            <person name="Li P."/>
            <person name="Shi C."/>
            <person name="Zheng F."/>
            <person name="Jian J."/>
            <person name="Huang B."/>
            <person name="Shan D."/>
            <person name="Shi M."/>
            <person name="Fang C."/>
            <person name="Yue Y."/>
            <person name="Li F."/>
            <person name="Li D."/>
            <person name="Wei S."/>
            <person name="Han B."/>
            <person name="Jiang C."/>
            <person name="Yin Y."/>
            <person name="Xia T."/>
            <person name="Zhang Z."/>
            <person name="Bennetzen J.L."/>
            <person name="Zhao S."/>
            <person name="Wan X."/>
        </authorList>
    </citation>
    <scope>NUCLEOTIDE SEQUENCE [LARGE SCALE GENOMIC DNA]</scope>
    <source>
        <strain evidence="23">cv. Shuchazao</strain>
        <tissue evidence="22">Leaf</tissue>
    </source>
</reference>
<name>A0A4S4DLD6_CAMSN</name>
<evidence type="ECO:0000259" key="20">
    <source>
        <dbReference type="PROSITE" id="PS50927"/>
    </source>
</evidence>
<keyword evidence="8 17" id="KW-0418">Kinase</keyword>
<dbReference type="Pfam" id="PF07714">
    <property type="entry name" value="PK_Tyr_Ser-Thr"/>
    <property type="match status" value="1"/>
</dbReference>
<dbReference type="PROSITE" id="PS50948">
    <property type="entry name" value="PAN"/>
    <property type="match status" value="1"/>
</dbReference>
<feature type="domain" description="Protein kinase" evidence="19">
    <location>
        <begin position="505"/>
        <end position="791"/>
    </location>
</feature>
<evidence type="ECO:0000256" key="3">
    <source>
        <dbReference type="ARBA" id="ARBA00022553"/>
    </source>
</evidence>
<dbReference type="SMART" id="SM00108">
    <property type="entry name" value="B_lectin"/>
    <property type="match status" value="1"/>
</dbReference>
<dbReference type="PIRSF" id="PIRSF000641">
    <property type="entry name" value="SRK"/>
    <property type="match status" value="1"/>
</dbReference>
<comment type="similarity">
    <text evidence="17">Belongs to the protein kinase superfamily. Ser/Thr protein kinase family.</text>
</comment>
<dbReference type="SUPFAM" id="SSF51110">
    <property type="entry name" value="alpha-D-mannose-specific plant lectins"/>
    <property type="match status" value="1"/>
</dbReference>
<dbReference type="PROSITE" id="PS50011">
    <property type="entry name" value="PROTEIN_KINASE_DOM"/>
    <property type="match status" value="1"/>
</dbReference>
<dbReference type="EC" id="2.7.11.1" evidence="17"/>
<dbReference type="Gene3D" id="1.10.510.10">
    <property type="entry name" value="Transferase(Phosphotransferase) domain 1"/>
    <property type="match status" value="1"/>
</dbReference>
<dbReference type="Pfam" id="PF08276">
    <property type="entry name" value="PAN_2"/>
    <property type="match status" value="1"/>
</dbReference>